<feature type="non-terminal residue" evidence="6">
    <location>
        <position position="108"/>
    </location>
</feature>
<dbReference type="EMBL" id="AJWZ01006222">
    <property type="protein sequence ID" value="EKC60398.1"/>
    <property type="molecule type" value="Genomic_DNA"/>
</dbReference>
<evidence type="ECO:0000256" key="1">
    <source>
        <dbReference type="ARBA" id="ARBA00001966"/>
    </source>
</evidence>
<evidence type="ECO:0000313" key="6">
    <source>
        <dbReference type="EMBL" id="EKC60398.1"/>
    </source>
</evidence>
<organism evidence="6">
    <name type="scientific">human gut metagenome</name>
    <dbReference type="NCBI Taxonomy" id="408170"/>
    <lineage>
        <taxon>unclassified sequences</taxon>
        <taxon>metagenomes</taxon>
        <taxon>organismal metagenomes</taxon>
    </lineage>
</organism>
<accession>K1SS27</accession>
<dbReference type="GO" id="GO:0051745">
    <property type="term" value="F:4-hydroxy-3-methylbut-2-enyl diphosphate reductase activity"/>
    <property type="evidence" value="ECO:0007669"/>
    <property type="project" value="InterPro"/>
</dbReference>
<dbReference type="PANTHER" id="PTHR30426:SF0">
    <property type="entry name" value="4-HYDROXY-3-METHYLBUT-2-ENYL DIPHOSPHATE REDUCTASE"/>
    <property type="match status" value="1"/>
</dbReference>
<comment type="caution">
    <text evidence="6">The sequence shown here is derived from an EMBL/GenBank/DDBJ whole genome shotgun (WGS) entry which is preliminary data.</text>
</comment>
<protein>
    <submittedName>
        <fullName evidence="6">Hydroxymethylbutenyl pyrophosphate reductase</fullName>
    </submittedName>
</protein>
<keyword evidence="2" id="KW-0004">4Fe-4S</keyword>
<sequence>MVTVGGKNSSNTAKLAQISQKHCPVIFTQDGSDIDKAAVLSLLPLQGGTVGITAGASTPAYIIKEVHRIMSEILNNEEGFDFMAEVDKTFKKVYIGNRVKALVVAVNK</sequence>
<proteinExistence type="predicted"/>
<keyword evidence="4" id="KW-0408">Iron</keyword>
<dbReference type="AlphaFoldDB" id="K1SS27"/>
<evidence type="ECO:0000256" key="5">
    <source>
        <dbReference type="ARBA" id="ARBA00023014"/>
    </source>
</evidence>
<keyword evidence="3" id="KW-0479">Metal-binding</keyword>
<gene>
    <name evidence="6" type="ORF">OBE_08997</name>
</gene>
<name>K1SS27_9ZZZZ</name>
<comment type="cofactor">
    <cofactor evidence="1">
        <name>[4Fe-4S] cluster</name>
        <dbReference type="ChEBI" id="CHEBI:49883"/>
    </cofactor>
</comment>
<dbReference type="GO" id="GO:0046872">
    <property type="term" value="F:metal ion binding"/>
    <property type="evidence" value="ECO:0007669"/>
    <property type="project" value="UniProtKB-KW"/>
</dbReference>
<dbReference type="PANTHER" id="PTHR30426">
    <property type="entry name" value="4-HYDROXY-3-METHYLBUT-2-ENYL DIPHOSPHATE REDUCTASE"/>
    <property type="match status" value="1"/>
</dbReference>
<evidence type="ECO:0000256" key="4">
    <source>
        <dbReference type="ARBA" id="ARBA00023004"/>
    </source>
</evidence>
<reference evidence="6" key="1">
    <citation type="journal article" date="2013" name="Environ. Microbiol.">
        <title>Microbiota from the distal guts of lean and obese adolescents exhibit partial functional redundancy besides clear differences in community structure.</title>
        <authorList>
            <person name="Ferrer M."/>
            <person name="Ruiz A."/>
            <person name="Lanza F."/>
            <person name="Haange S.B."/>
            <person name="Oberbach A."/>
            <person name="Till H."/>
            <person name="Bargiela R."/>
            <person name="Campoy C."/>
            <person name="Segura M.T."/>
            <person name="Richter M."/>
            <person name="von Bergen M."/>
            <person name="Seifert J."/>
            <person name="Suarez A."/>
        </authorList>
    </citation>
    <scope>NUCLEOTIDE SEQUENCE</scope>
</reference>
<dbReference type="GO" id="GO:0019288">
    <property type="term" value="P:isopentenyl diphosphate biosynthetic process, methylerythritol 4-phosphate pathway"/>
    <property type="evidence" value="ECO:0007669"/>
    <property type="project" value="InterPro"/>
</dbReference>
<evidence type="ECO:0000256" key="3">
    <source>
        <dbReference type="ARBA" id="ARBA00022723"/>
    </source>
</evidence>
<dbReference type="Gene3D" id="3.40.1010.20">
    <property type="entry name" value="4-hydroxy-3-methylbut-2-enyl diphosphate reductase, catalytic domain"/>
    <property type="match status" value="1"/>
</dbReference>
<dbReference type="GO" id="GO:0051539">
    <property type="term" value="F:4 iron, 4 sulfur cluster binding"/>
    <property type="evidence" value="ECO:0007669"/>
    <property type="project" value="UniProtKB-KW"/>
</dbReference>
<evidence type="ECO:0000256" key="2">
    <source>
        <dbReference type="ARBA" id="ARBA00022485"/>
    </source>
</evidence>
<dbReference type="InterPro" id="IPR003451">
    <property type="entry name" value="LytB/IspH"/>
</dbReference>
<dbReference type="GO" id="GO:0050992">
    <property type="term" value="P:dimethylallyl diphosphate biosynthetic process"/>
    <property type="evidence" value="ECO:0007669"/>
    <property type="project" value="InterPro"/>
</dbReference>
<dbReference type="Pfam" id="PF02401">
    <property type="entry name" value="LYTB"/>
    <property type="match status" value="1"/>
</dbReference>
<keyword evidence="5" id="KW-0411">Iron-sulfur</keyword>